<evidence type="ECO:0000256" key="1">
    <source>
        <dbReference type="ARBA" id="ARBA00004126"/>
    </source>
</evidence>
<evidence type="ECO:0000256" key="5">
    <source>
        <dbReference type="ARBA" id="ARBA00022538"/>
    </source>
</evidence>
<evidence type="ECO:0000256" key="21">
    <source>
        <dbReference type="SAM" id="Phobius"/>
    </source>
</evidence>
<evidence type="ECO:0000256" key="2">
    <source>
        <dbReference type="ARBA" id="ARBA00004326"/>
    </source>
</evidence>
<keyword evidence="23" id="KW-1185">Reference proteome</keyword>
<reference evidence="22" key="2">
    <citation type="submission" date="2025-09" db="UniProtKB">
        <authorList>
            <consortium name="Ensembl"/>
        </authorList>
    </citation>
    <scope>IDENTIFICATION</scope>
</reference>
<keyword evidence="10 21" id="KW-1133">Transmembrane helix</keyword>
<dbReference type="PANTHER" id="PTHR12454">
    <property type="entry name" value="TRIMERIC INTRACELLULAR CATION CHANNEL"/>
    <property type="match status" value="1"/>
</dbReference>
<evidence type="ECO:0000313" key="22">
    <source>
        <dbReference type="Ensembl" id="ENSFTIP00000002963.1"/>
    </source>
</evidence>
<evidence type="ECO:0000256" key="16">
    <source>
        <dbReference type="ARBA" id="ARBA00040915"/>
    </source>
</evidence>
<keyword evidence="12 21" id="KW-0472">Membrane</keyword>
<comment type="catalytic activity">
    <reaction evidence="15">
        <text>K(+)(in) = K(+)(out)</text>
        <dbReference type="Rhea" id="RHEA:29463"/>
        <dbReference type="ChEBI" id="CHEBI:29103"/>
    </reaction>
</comment>
<feature type="compositionally biased region" description="Low complexity" evidence="20">
    <location>
        <begin position="143"/>
        <end position="153"/>
    </location>
</feature>
<evidence type="ECO:0000256" key="13">
    <source>
        <dbReference type="ARBA" id="ARBA00023242"/>
    </source>
</evidence>
<evidence type="ECO:0000256" key="15">
    <source>
        <dbReference type="ARBA" id="ARBA00034430"/>
    </source>
</evidence>
<protein>
    <recommendedName>
        <fullName evidence="16">Trimeric intracellular cation channel type A</fullName>
    </recommendedName>
    <alternativeName>
        <fullName evidence="17">Transmembrane protein 38A</fullName>
    </alternativeName>
</protein>
<evidence type="ECO:0000256" key="11">
    <source>
        <dbReference type="ARBA" id="ARBA00023065"/>
    </source>
</evidence>
<feature type="compositionally biased region" description="Gly residues" evidence="20">
    <location>
        <begin position="127"/>
        <end position="142"/>
    </location>
</feature>
<dbReference type="OrthoDB" id="195817at2759"/>
<keyword evidence="13" id="KW-0539">Nucleus</keyword>
<name>A0A8C4XJS9_FALTI</name>
<evidence type="ECO:0000256" key="19">
    <source>
        <dbReference type="ARBA" id="ARBA00047059"/>
    </source>
</evidence>
<accession>A0A8C4XJS9</accession>
<evidence type="ECO:0000256" key="3">
    <source>
        <dbReference type="ARBA" id="ARBA00005766"/>
    </source>
</evidence>
<evidence type="ECO:0000256" key="4">
    <source>
        <dbReference type="ARBA" id="ARBA00022448"/>
    </source>
</evidence>
<evidence type="ECO:0000256" key="10">
    <source>
        <dbReference type="ARBA" id="ARBA00022989"/>
    </source>
</evidence>
<dbReference type="OMA" id="ASHEVFH"/>
<dbReference type="PANTHER" id="PTHR12454:SF3">
    <property type="entry name" value="TRIMERIC INTRACELLULAR CATION CHANNEL TYPE A"/>
    <property type="match status" value="1"/>
</dbReference>
<dbReference type="GO" id="GO:0042802">
    <property type="term" value="F:identical protein binding"/>
    <property type="evidence" value="ECO:0007669"/>
    <property type="project" value="InterPro"/>
</dbReference>
<evidence type="ECO:0000256" key="7">
    <source>
        <dbReference type="ARBA" id="ARBA00022826"/>
    </source>
</evidence>
<keyword evidence="9" id="KW-0630">Potassium</keyword>
<evidence type="ECO:0000256" key="17">
    <source>
        <dbReference type="ARBA" id="ARBA00043218"/>
    </source>
</evidence>
<keyword evidence="5" id="KW-0633">Potassium transport</keyword>
<keyword evidence="8" id="KW-0703">Sarcoplasmic reticulum</keyword>
<dbReference type="AlphaFoldDB" id="A0A8C4XJS9"/>
<evidence type="ECO:0000256" key="20">
    <source>
        <dbReference type="SAM" id="MobiDB-lite"/>
    </source>
</evidence>
<keyword evidence="7" id="KW-0631">Potassium channel</keyword>
<evidence type="ECO:0000256" key="18">
    <source>
        <dbReference type="ARBA" id="ARBA00045286"/>
    </source>
</evidence>
<dbReference type="Pfam" id="PF05197">
    <property type="entry name" value="TRIC"/>
    <property type="match status" value="1"/>
</dbReference>
<feature type="transmembrane region" description="Helical" evidence="21">
    <location>
        <begin position="218"/>
        <end position="239"/>
    </location>
</feature>
<evidence type="ECO:0000256" key="12">
    <source>
        <dbReference type="ARBA" id="ARBA00023136"/>
    </source>
</evidence>
<comment type="function">
    <text evidence="18">Intracellular monovalent cation channel required for maintenance of rapid intracellular calcium release. Acts as a potassium counter-ion channel that functions in synchronization with calcium release from intracellular stores. Opened by a change of voltage within the sarcoplasmic reticulum lumen.</text>
</comment>
<feature type="compositionally biased region" description="Pro residues" evidence="20">
    <location>
        <begin position="61"/>
        <end position="70"/>
    </location>
</feature>
<feature type="compositionally biased region" description="Basic and acidic residues" evidence="20">
    <location>
        <begin position="445"/>
        <end position="454"/>
    </location>
</feature>
<dbReference type="Ensembl" id="ENSFTIT00000003103.1">
    <property type="protein sequence ID" value="ENSFTIP00000002963.1"/>
    <property type="gene ID" value="ENSFTIG00000002049.1"/>
</dbReference>
<sequence length="463" mass="50680">MARFGPARLGTARFGSAPPSPAPPASPRYRWWVPWAPRRSPPCPSSSCGQRGPRQAGWDPRAPPPAPPPAHSLKFSTAPAFTSSVLRDKQRQRVRPGRAGPGRPPPRTSPRIPGPAPLPAEQQVPDHGGGCGSGNGRGGWGGAACASPGAAPGRSVPRQRPGPRPAMELAAALQLSELAAAFATLPVFPLFDTAYFIVSLLYFKYEPGAVEMSRKSPFASWLCAMLHCFGSYILADLLLGEPPIDYFSNNSSIILATAVWYLIFFCPMNLFYKCVSFLPVKLIFVAMKEVVRVRKIAAGVHHAYHRYHHGWFVMMAVGWVKGSGVALMSNFEQLLRGVWKPETNEILHMSFPTKASLYGTVLFTLQQTRWLPISEANLIFFFTMFMTVCKVFMTATHSHASPFAPVESFICPVFFGSVSSGHTSHQQDQHGASHEVFHPPPPPAKSKEELNEGTRKRKAKKAE</sequence>
<evidence type="ECO:0000256" key="9">
    <source>
        <dbReference type="ARBA" id="ARBA00022958"/>
    </source>
</evidence>
<feature type="compositionally biased region" description="Pro residues" evidence="20">
    <location>
        <begin position="102"/>
        <end position="118"/>
    </location>
</feature>
<feature type="transmembrane region" description="Helical" evidence="21">
    <location>
        <begin position="246"/>
        <end position="264"/>
    </location>
</feature>
<dbReference type="GO" id="GO:0031965">
    <property type="term" value="C:nuclear membrane"/>
    <property type="evidence" value="ECO:0007669"/>
    <property type="project" value="UniProtKB-SubCell"/>
</dbReference>
<keyword evidence="6 21" id="KW-0812">Transmembrane</keyword>
<dbReference type="GO" id="GO:0033017">
    <property type="term" value="C:sarcoplasmic reticulum membrane"/>
    <property type="evidence" value="ECO:0007669"/>
    <property type="project" value="UniProtKB-SubCell"/>
</dbReference>
<feature type="transmembrane region" description="Helical" evidence="21">
    <location>
        <begin position="178"/>
        <end position="198"/>
    </location>
</feature>
<comment type="similarity">
    <text evidence="3">Belongs to the TMEM38 family.</text>
</comment>
<keyword evidence="11" id="KW-0406">Ion transport</keyword>
<evidence type="ECO:0000256" key="8">
    <source>
        <dbReference type="ARBA" id="ARBA00022951"/>
    </source>
</evidence>
<organism evidence="22 23">
    <name type="scientific">Falco tinnunculus</name>
    <name type="common">Common kestrel</name>
    <dbReference type="NCBI Taxonomy" id="100819"/>
    <lineage>
        <taxon>Eukaryota</taxon>
        <taxon>Metazoa</taxon>
        <taxon>Chordata</taxon>
        <taxon>Craniata</taxon>
        <taxon>Vertebrata</taxon>
        <taxon>Euteleostomi</taxon>
        <taxon>Archelosauria</taxon>
        <taxon>Archosauria</taxon>
        <taxon>Dinosauria</taxon>
        <taxon>Saurischia</taxon>
        <taxon>Theropoda</taxon>
        <taxon>Coelurosauria</taxon>
        <taxon>Aves</taxon>
        <taxon>Neognathae</taxon>
        <taxon>Neoaves</taxon>
        <taxon>Telluraves</taxon>
        <taxon>Australaves</taxon>
        <taxon>Falconiformes</taxon>
        <taxon>Falconidae</taxon>
        <taxon>Falco</taxon>
    </lineage>
</organism>
<proteinExistence type="inferred from homology"/>
<feature type="compositionally biased region" description="Basic and acidic residues" evidence="20">
    <location>
        <begin position="425"/>
        <end position="437"/>
    </location>
</feature>
<dbReference type="InterPro" id="IPR007866">
    <property type="entry name" value="TRIC_channel"/>
</dbReference>
<dbReference type="GO" id="GO:0005267">
    <property type="term" value="F:potassium channel activity"/>
    <property type="evidence" value="ECO:0007669"/>
    <property type="project" value="UniProtKB-KW"/>
</dbReference>
<keyword evidence="14" id="KW-0407">Ion channel</keyword>
<comment type="subcellular location">
    <subcellularLocation>
        <location evidence="1">Nucleus membrane</location>
    </subcellularLocation>
    <subcellularLocation>
        <location evidence="2">Sarcoplasmic reticulum membrane</location>
        <topology evidence="2">Multi-pass membrane protein</topology>
    </subcellularLocation>
</comment>
<evidence type="ECO:0000313" key="23">
    <source>
        <dbReference type="Proteomes" id="UP000694562"/>
    </source>
</evidence>
<evidence type="ECO:0000256" key="6">
    <source>
        <dbReference type="ARBA" id="ARBA00022692"/>
    </source>
</evidence>
<dbReference type="Proteomes" id="UP000694562">
    <property type="component" value="Unplaced"/>
</dbReference>
<keyword evidence="4" id="KW-0813">Transport</keyword>
<evidence type="ECO:0000256" key="14">
    <source>
        <dbReference type="ARBA" id="ARBA00023303"/>
    </source>
</evidence>
<feature type="region of interest" description="Disordered" evidence="20">
    <location>
        <begin position="1"/>
        <end position="163"/>
    </location>
</feature>
<feature type="region of interest" description="Disordered" evidence="20">
    <location>
        <begin position="422"/>
        <end position="463"/>
    </location>
</feature>
<reference evidence="22" key="1">
    <citation type="submission" date="2025-08" db="UniProtKB">
        <authorList>
            <consortium name="Ensembl"/>
        </authorList>
    </citation>
    <scope>IDENTIFICATION</scope>
</reference>
<comment type="subunit">
    <text evidence="19">Homotrimer; conformation seems to be controled by binding to diacylglycerol (DAG).</text>
</comment>